<keyword evidence="3" id="KW-1185">Reference proteome</keyword>
<gene>
    <name evidence="2" type="ORF">KAR29_04840</name>
</gene>
<reference evidence="3" key="1">
    <citation type="submission" date="2021-04" db="EMBL/GenBank/DDBJ databases">
        <title>A novel Synergistetes isolate from a pyrite-forming mixed culture.</title>
        <authorList>
            <person name="Bunk B."/>
            <person name="Sproer C."/>
            <person name="Spring S."/>
            <person name="Pester M."/>
        </authorList>
    </citation>
    <scope>NUCLEOTIDE SEQUENCE [LARGE SCALE GENOMIC DNA]</scope>
    <source>
        <strain evidence="3">J.5.4.2-T.3.5.2</strain>
    </source>
</reference>
<dbReference type="EMBL" id="CP072943">
    <property type="protein sequence ID" value="QTX33224.1"/>
    <property type="molecule type" value="Genomic_DNA"/>
</dbReference>
<dbReference type="KEGG" id="aram:KAR29_04840"/>
<feature type="transmembrane region" description="Helical" evidence="1">
    <location>
        <begin position="16"/>
        <end position="37"/>
    </location>
</feature>
<evidence type="ECO:0000256" key="1">
    <source>
        <dbReference type="SAM" id="Phobius"/>
    </source>
</evidence>
<name>A0A9Q7AFF4_9BACT</name>
<keyword evidence="1" id="KW-0812">Transmembrane</keyword>
<proteinExistence type="predicted"/>
<accession>A0A9Q7AFF4</accession>
<sequence length="182" mass="20783">MGAINLANSINQNEKFIEFIILSIQLIAIVFQTLLLYKQINLSRKIAFLPTREKSFFNLIKSIDDFDKFLNILTSQDLSERDFYKKGLNAIWGLSDACTNTSLFLGKEIKNTLKEWCVDGNSKKLFVEVIIKNLIDISNGFSRFNSNGAPRDLAGEIYDTAISLQRELRCTKEKSISLFLKI</sequence>
<keyword evidence="1" id="KW-0472">Membrane</keyword>
<evidence type="ECO:0000313" key="2">
    <source>
        <dbReference type="EMBL" id="QTX33224.1"/>
    </source>
</evidence>
<evidence type="ECO:0000313" key="3">
    <source>
        <dbReference type="Proteomes" id="UP000671879"/>
    </source>
</evidence>
<dbReference type="RefSeq" id="WP_274374503.1">
    <property type="nucleotide sequence ID" value="NZ_CP072943.1"/>
</dbReference>
<dbReference type="Proteomes" id="UP000671879">
    <property type="component" value="Chromosome"/>
</dbReference>
<protein>
    <submittedName>
        <fullName evidence="2">Uncharacterized protein</fullName>
    </submittedName>
</protein>
<organism evidence="2 3">
    <name type="scientific">Aminithiophilus ramosus</name>
    <dbReference type="NCBI Taxonomy" id="3029084"/>
    <lineage>
        <taxon>Bacteria</taxon>
        <taxon>Thermotogati</taxon>
        <taxon>Synergistota</taxon>
        <taxon>Synergistia</taxon>
        <taxon>Synergistales</taxon>
        <taxon>Aminithiophilaceae</taxon>
        <taxon>Aminithiophilus</taxon>
    </lineage>
</organism>
<dbReference type="AlphaFoldDB" id="A0A9Q7AFF4"/>
<keyword evidence="1" id="KW-1133">Transmembrane helix</keyword>